<dbReference type="CDD" id="cd02135">
    <property type="entry name" value="YdjA-like"/>
    <property type="match status" value="1"/>
</dbReference>
<keyword evidence="6 7" id="KW-0520">NAD</keyword>
<feature type="region of interest" description="Disordered" evidence="9">
    <location>
        <begin position="167"/>
        <end position="190"/>
    </location>
</feature>
<evidence type="ECO:0000256" key="7">
    <source>
        <dbReference type="PIRNR" id="PIRNR000232"/>
    </source>
</evidence>
<dbReference type="RefSeq" id="WP_076524860.1">
    <property type="nucleotide sequence ID" value="NZ_CP067140.1"/>
</dbReference>
<reference evidence="12 14" key="2">
    <citation type="submission" date="2021-01" db="EMBL/GenBank/DDBJ databases">
        <title>Biogeographic distribution of Paracoccus.</title>
        <authorList>
            <person name="Hollensteiner J."/>
            <person name="Leineberger J."/>
            <person name="Brinkhoff T."/>
            <person name="Daniel R."/>
        </authorList>
    </citation>
    <scope>NUCLEOTIDE SEQUENCE [LARGE SCALE GENOMIC DNA]</scope>
    <source>
        <strain evidence="12 14">DSM 18447</strain>
    </source>
</reference>
<evidence type="ECO:0000256" key="9">
    <source>
        <dbReference type="SAM" id="MobiDB-lite"/>
    </source>
</evidence>
<comment type="similarity">
    <text evidence="1 7">Belongs to the nitroreductase family.</text>
</comment>
<dbReference type="InterPro" id="IPR029479">
    <property type="entry name" value="Nitroreductase"/>
</dbReference>
<comment type="cofactor">
    <cofactor evidence="8">
        <name>FMN</name>
        <dbReference type="ChEBI" id="CHEBI:58210"/>
    </cofactor>
    <text evidence="8">Binds 1 FMN per subunit.</text>
</comment>
<evidence type="ECO:0000256" key="6">
    <source>
        <dbReference type="ARBA" id="ARBA00023027"/>
    </source>
</evidence>
<evidence type="ECO:0000313" key="13">
    <source>
        <dbReference type="Proteomes" id="UP000186216"/>
    </source>
</evidence>
<keyword evidence="3 7" id="KW-0288">FMN</keyword>
<dbReference type="SUPFAM" id="SSF55469">
    <property type="entry name" value="FMN-dependent nitroreductase-like"/>
    <property type="match status" value="1"/>
</dbReference>
<evidence type="ECO:0000256" key="5">
    <source>
        <dbReference type="ARBA" id="ARBA00023002"/>
    </source>
</evidence>
<keyword evidence="4 7" id="KW-0521">NADP</keyword>
<evidence type="ECO:0000256" key="2">
    <source>
        <dbReference type="ARBA" id="ARBA00022630"/>
    </source>
</evidence>
<organism evidence="11 13">
    <name type="scientific">Paracoccus saliphilus</name>
    <dbReference type="NCBI Taxonomy" id="405559"/>
    <lineage>
        <taxon>Bacteria</taxon>
        <taxon>Pseudomonadati</taxon>
        <taxon>Pseudomonadota</taxon>
        <taxon>Alphaproteobacteria</taxon>
        <taxon>Rhodobacterales</taxon>
        <taxon>Paracoccaceae</taxon>
        <taxon>Paracoccus</taxon>
    </lineage>
</organism>
<dbReference type="GO" id="GO:0016491">
    <property type="term" value="F:oxidoreductase activity"/>
    <property type="evidence" value="ECO:0007669"/>
    <property type="project" value="UniProtKB-UniRule"/>
</dbReference>
<accession>A0AA45W3K3</accession>
<dbReference type="Pfam" id="PF00881">
    <property type="entry name" value="Nitroreductase"/>
    <property type="match status" value="1"/>
</dbReference>
<protein>
    <recommendedName>
        <fullName evidence="7">Putative NAD(P)H nitroreductase</fullName>
        <ecNumber evidence="7">1.-.-.-</ecNumber>
    </recommendedName>
</protein>
<evidence type="ECO:0000313" key="14">
    <source>
        <dbReference type="Proteomes" id="UP001215549"/>
    </source>
</evidence>
<dbReference type="AlphaFoldDB" id="A0AA45W3K3"/>
<dbReference type="PANTHER" id="PTHR43821:SF1">
    <property type="entry name" value="NAD(P)H NITROREDUCTASE YDJA-RELATED"/>
    <property type="match status" value="1"/>
</dbReference>
<dbReference type="InterPro" id="IPR000415">
    <property type="entry name" value="Nitroreductase-like"/>
</dbReference>
<evidence type="ECO:0000256" key="3">
    <source>
        <dbReference type="ARBA" id="ARBA00022643"/>
    </source>
</evidence>
<feature type="binding site" description="in other chain" evidence="8">
    <location>
        <begin position="15"/>
        <end position="17"/>
    </location>
    <ligand>
        <name>FMN</name>
        <dbReference type="ChEBI" id="CHEBI:58210"/>
        <note>ligand shared between dimeric partners</note>
    </ligand>
</feature>
<evidence type="ECO:0000313" key="12">
    <source>
        <dbReference type="EMBL" id="WCR02539.1"/>
    </source>
</evidence>
<dbReference type="EMBL" id="CP067140">
    <property type="protein sequence ID" value="WCR02539.1"/>
    <property type="molecule type" value="Genomic_DNA"/>
</dbReference>
<dbReference type="Gene3D" id="3.40.109.10">
    <property type="entry name" value="NADH Oxidase"/>
    <property type="match status" value="1"/>
</dbReference>
<proteinExistence type="inferred from homology"/>
<keyword evidence="5 7" id="KW-0560">Oxidoreductase</keyword>
<keyword evidence="2 7" id="KW-0285">Flavoprotein</keyword>
<feature type="binding site" evidence="8">
    <location>
        <position position="42"/>
    </location>
    <ligand>
        <name>FMN</name>
        <dbReference type="ChEBI" id="CHEBI:58210"/>
        <note>ligand shared between dimeric partners</note>
    </ligand>
</feature>
<dbReference type="EMBL" id="FTOU01000004">
    <property type="protein sequence ID" value="SIS77116.1"/>
    <property type="molecule type" value="Genomic_DNA"/>
</dbReference>
<dbReference type="PIRSF" id="PIRSF000232">
    <property type="entry name" value="YdjA"/>
    <property type="match status" value="1"/>
</dbReference>
<evidence type="ECO:0000259" key="10">
    <source>
        <dbReference type="Pfam" id="PF00881"/>
    </source>
</evidence>
<sequence length="190" mass="20662">MEYRNEAVLEFLATRRSHPPKLLTHPAPDRDQLSDLLTLAARAPDHGKLEPWRFVVLGRATLDRLQPILRQEVLAEGQDVAAAEKAASTFASPVIVAVISSPVESDKIPRWEQVLSAGAVCLGLVNAALASGWGAAWLTGFAAINEKFARTHLGLKDNEQVAGLVHIGTRGNTPPERPRPDITKKASWLE</sequence>
<gene>
    <name evidence="12" type="ORF">JHX88_16980</name>
    <name evidence="11" type="ORF">SAMN05421772_104170</name>
</gene>
<feature type="domain" description="Nitroreductase" evidence="10">
    <location>
        <begin position="13"/>
        <end position="168"/>
    </location>
</feature>
<evidence type="ECO:0000256" key="1">
    <source>
        <dbReference type="ARBA" id="ARBA00007118"/>
    </source>
</evidence>
<dbReference type="InterPro" id="IPR026021">
    <property type="entry name" value="YdjA-like"/>
</dbReference>
<feature type="binding site" evidence="8">
    <location>
        <position position="46"/>
    </location>
    <ligand>
        <name>FMN</name>
        <dbReference type="ChEBI" id="CHEBI:58210"/>
        <note>ligand shared between dimeric partners</note>
    </ligand>
</feature>
<dbReference type="EC" id="1.-.-.-" evidence="7"/>
<name>A0AA45W3K3_9RHOB</name>
<dbReference type="PANTHER" id="PTHR43821">
    <property type="entry name" value="NAD(P)H NITROREDUCTASE YDJA-RELATED"/>
    <property type="match status" value="1"/>
</dbReference>
<keyword evidence="14" id="KW-1185">Reference proteome</keyword>
<evidence type="ECO:0000313" key="11">
    <source>
        <dbReference type="EMBL" id="SIS77116.1"/>
    </source>
</evidence>
<dbReference type="InterPro" id="IPR052530">
    <property type="entry name" value="NAD(P)H_nitroreductase"/>
</dbReference>
<reference evidence="11 13" key="1">
    <citation type="submission" date="2017-01" db="EMBL/GenBank/DDBJ databases">
        <authorList>
            <person name="Varghese N."/>
            <person name="Submissions S."/>
        </authorList>
    </citation>
    <scope>NUCLEOTIDE SEQUENCE [LARGE SCALE GENOMIC DNA]</scope>
    <source>
        <strain evidence="11 13">DSM 18447</strain>
    </source>
</reference>
<evidence type="ECO:0000256" key="8">
    <source>
        <dbReference type="PIRSR" id="PIRSR000232-1"/>
    </source>
</evidence>
<evidence type="ECO:0000256" key="4">
    <source>
        <dbReference type="ARBA" id="ARBA00022857"/>
    </source>
</evidence>
<feature type="binding site" description="in other chain" evidence="8">
    <location>
        <begin position="137"/>
        <end position="139"/>
    </location>
    <ligand>
        <name>FMN</name>
        <dbReference type="ChEBI" id="CHEBI:58210"/>
        <note>ligand shared between dimeric partners</note>
    </ligand>
</feature>
<dbReference type="Proteomes" id="UP001215549">
    <property type="component" value="Chromosome"/>
</dbReference>
<dbReference type="Proteomes" id="UP000186216">
    <property type="component" value="Unassembled WGS sequence"/>
</dbReference>